<comment type="caution">
    <text evidence="1">The sequence shown here is derived from an EMBL/GenBank/DDBJ whole genome shotgun (WGS) entry which is preliminary data.</text>
</comment>
<proteinExistence type="predicted"/>
<organism evidence="1 2">
    <name type="scientific">Haliea salexigens</name>
    <dbReference type="NCBI Taxonomy" id="287487"/>
    <lineage>
        <taxon>Bacteria</taxon>
        <taxon>Pseudomonadati</taxon>
        <taxon>Pseudomonadota</taxon>
        <taxon>Gammaproteobacteria</taxon>
        <taxon>Cellvibrionales</taxon>
        <taxon>Halieaceae</taxon>
        <taxon>Haliea</taxon>
    </lineage>
</organism>
<protein>
    <recommendedName>
        <fullName evidence="3">TIGR03749 family integrating conjugative element protein</fullName>
    </recommendedName>
</protein>
<feature type="non-terminal residue" evidence="1">
    <location>
        <position position="1"/>
    </location>
</feature>
<dbReference type="Proteomes" id="UP000259273">
    <property type="component" value="Unassembled WGS sequence"/>
</dbReference>
<gene>
    <name evidence="1" type="ORF">DCP75_16315</name>
</gene>
<dbReference type="EMBL" id="DMND01000219">
    <property type="protein sequence ID" value="HAN29249.1"/>
    <property type="molecule type" value="Genomic_DNA"/>
</dbReference>
<dbReference type="Pfam" id="PF11920">
    <property type="entry name" value="DUF3438"/>
    <property type="match status" value="1"/>
</dbReference>
<name>A0A3C1KRB2_9GAMM</name>
<evidence type="ECO:0000313" key="1">
    <source>
        <dbReference type="EMBL" id="HAN29249.1"/>
    </source>
</evidence>
<accession>A0A3C1KRB2</accession>
<dbReference type="AlphaFoldDB" id="A0A3C1KRB2"/>
<evidence type="ECO:0000313" key="2">
    <source>
        <dbReference type="Proteomes" id="UP000259273"/>
    </source>
</evidence>
<sequence>PANAEIGLPPVLANPQMFRTLVTGGMAYWTALEPFETQRIQARLVSGEFLLFDVSARTVKAPPSEVPILQVVMQGDGEMSTGTSGLDAQKRAQGDAVLFELLRYAAQSIYAPTRLIAPLPGIREVPVGLSGNLSRLYDRGRQPVVVMPHRSWAAGDFYVTAFIVTNEATTPIELDNRRVMHTPHAQRSGVDPHFVASAFYRQTLPGREAGKLGGNRTTLFIVTDRPIRSVIRGAGV</sequence>
<dbReference type="STRING" id="1121937.GCA_000423125_03578"/>
<dbReference type="InterPro" id="IPR021844">
    <property type="entry name" value="Integr_conj_element_PFL4704"/>
</dbReference>
<evidence type="ECO:0008006" key="3">
    <source>
        <dbReference type="Google" id="ProtNLM"/>
    </source>
</evidence>
<reference evidence="1 2" key="1">
    <citation type="journal article" date="2018" name="Nat. Biotechnol.">
        <title>A standardized bacterial taxonomy based on genome phylogeny substantially revises the tree of life.</title>
        <authorList>
            <person name="Parks D.H."/>
            <person name="Chuvochina M."/>
            <person name="Waite D.W."/>
            <person name="Rinke C."/>
            <person name="Skarshewski A."/>
            <person name="Chaumeil P.A."/>
            <person name="Hugenholtz P."/>
        </authorList>
    </citation>
    <scope>NUCLEOTIDE SEQUENCE [LARGE SCALE GENOMIC DNA]</scope>
    <source>
        <strain evidence="1">UBA9158</strain>
    </source>
</reference>